<accession>A0ACD3ZIT8</accession>
<keyword evidence="2" id="KW-1185">Reference proteome</keyword>
<proteinExistence type="predicted"/>
<organism evidence="1 2">
    <name type="scientific">Fusarium solani subsp. cucurbitae</name>
    <name type="common">Neocosmosporum cucurbitae</name>
    <dbReference type="NCBI Taxonomy" id="2747967"/>
    <lineage>
        <taxon>Eukaryota</taxon>
        <taxon>Fungi</taxon>
        <taxon>Dikarya</taxon>
        <taxon>Ascomycota</taxon>
        <taxon>Pezizomycotina</taxon>
        <taxon>Sordariomycetes</taxon>
        <taxon>Hypocreomycetidae</taxon>
        <taxon>Hypocreales</taxon>
        <taxon>Nectriaceae</taxon>
        <taxon>Fusarium</taxon>
        <taxon>Fusarium solani species complex</taxon>
    </lineage>
</organism>
<reference evidence="1" key="1">
    <citation type="submission" date="2021-11" db="EMBL/GenBank/DDBJ databases">
        <title>Fusarium solani-melongenae Genome sequencing and assembly.</title>
        <authorList>
            <person name="Xie S."/>
            <person name="Huang L."/>
            <person name="Zhang X."/>
        </authorList>
    </citation>
    <scope>NUCLEOTIDE SEQUENCE</scope>
    <source>
        <strain evidence="1">CRI 24-3</strain>
    </source>
</reference>
<sequence>MPRMSAGFGADHSDEPLVKRVTRFSSCDLKRDVAPARQATPGNSSYLVGDLPEGIGDRDEPEPLQTLVYTITSPMPLIDPVTMSTTLIKGAPAQAAAPKAVVPAIPLLNTPLALPVSVVHQLVLASLFVWRFDALVADPVSTLQIGLPVVAVIQTLYVTLCLPAAGSSGVKGSKKLRPGEKKKTDTREPKAFATAVISLVLALILTPVLHILFVLFGAPFLTHASHTFLCAAHIAVLAIYPIFYVRGSDPVPLQAVVNVSAPFDQTFGGFVGTVVGAWLGAVPIPLDWDREWQKWPVTIVAGAYVGYFVGSKLLGNVFYGKRWAVSEIKEE</sequence>
<name>A0ACD3ZIT8_FUSSC</name>
<gene>
    <name evidence="1" type="ORF">LCI18_012194</name>
</gene>
<dbReference type="EMBL" id="CP090038">
    <property type="protein sequence ID" value="UPL01260.1"/>
    <property type="molecule type" value="Genomic_DNA"/>
</dbReference>
<evidence type="ECO:0000313" key="2">
    <source>
        <dbReference type="Proteomes" id="UP000830768"/>
    </source>
</evidence>
<evidence type="ECO:0000313" key="1">
    <source>
        <dbReference type="EMBL" id="UPL01260.1"/>
    </source>
</evidence>
<protein>
    <submittedName>
        <fullName evidence="1">Uncharacterized protein</fullName>
    </submittedName>
</protein>
<dbReference type="Proteomes" id="UP000830768">
    <property type="component" value="Chromosome 10"/>
</dbReference>